<dbReference type="NCBIfam" id="TIGR01300">
    <property type="entry name" value="CPA3_mnhG_phaG"/>
    <property type="match status" value="1"/>
</dbReference>
<evidence type="ECO:0000313" key="4">
    <source>
        <dbReference type="Proteomes" id="UP000560069"/>
    </source>
</evidence>
<organism evidence="3 4">
    <name type="scientific">Nesterenkonia sandarakina</name>
    <dbReference type="NCBI Taxonomy" id="272918"/>
    <lineage>
        <taxon>Bacteria</taxon>
        <taxon>Bacillati</taxon>
        <taxon>Actinomycetota</taxon>
        <taxon>Actinomycetes</taxon>
        <taxon>Micrococcales</taxon>
        <taxon>Micrococcaceae</taxon>
        <taxon>Nesterenkonia</taxon>
    </lineage>
</organism>
<feature type="transmembrane region" description="Helical" evidence="2">
    <location>
        <begin position="12"/>
        <end position="35"/>
    </location>
</feature>
<feature type="transmembrane region" description="Helical" evidence="2">
    <location>
        <begin position="47"/>
        <end position="65"/>
    </location>
</feature>
<keyword evidence="4" id="KW-1185">Reference proteome</keyword>
<dbReference type="PANTHER" id="PTHR34703:SF1">
    <property type="entry name" value="ANTIPORTER SUBUNIT MNHG2-RELATED"/>
    <property type="match status" value="1"/>
</dbReference>
<feature type="transmembrane region" description="Helical" evidence="2">
    <location>
        <begin position="71"/>
        <end position="93"/>
    </location>
</feature>
<comment type="caution">
    <text evidence="3">The sequence shown here is derived from an EMBL/GenBank/DDBJ whole genome shotgun (WGS) entry which is preliminary data.</text>
</comment>
<dbReference type="EMBL" id="JACCFQ010000002">
    <property type="protein sequence ID" value="NYJ18207.1"/>
    <property type="molecule type" value="Genomic_DNA"/>
</dbReference>
<keyword evidence="2" id="KW-0472">Membrane</keyword>
<protein>
    <submittedName>
        <fullName evidence="3">Multicomponent Na+:H+ antiporter subunit G</fullName>
    </submittedName>
</protein>
<comment type="similarity">
    <text evidence="1">Belongs to the CPA3 antiporters (TC 2.A.63) subunit G family.</text>
</comment>
<accession>A0A7Z0EAR6</accession>
<gene>
    <name evidence="3" type="ORF">HNR11_002797</name>
</gene>
<name>A0A7Z0EAR6_9MICC</name>
<dbReference type="GO" id="GO:0015385">
    <property type="term" value="F:sodium:proton antiporter activity"/>
    <property type="evidence" value="ECO:0007669"/>
    <property type="project" value="TreeGrafter"/>
</dbReference>
<dbReference type="Pfam" id="PF03334">
    <property type="entry name" value="PhaG_MnhG_YufB"/>
    <property type="match status" value="1"/>
</dbReference>
<sequence>MSSEATILSTAQTLLGASALVLGLALFVIAAVGLLRFSDAYTRLTAVTKSGTLGICLMLLGTLVLDPSIANLITLGLAILLQLMTAPVGGFALSRATFRSGVPLPEVQYNELPKI</sequence>
<dbReference type="InterPro" id="IPR005133">
    <property type="entry name" value="PhaG_MnhG_YufB"/>
</dbReference>
<evidence type="ECO:0000313" key="3">
    <source>
        <dbReference type="EMBL" id="NYJ18207.1"/>
    </source>
</evidence>
<dbReference type="RefSeq" id="WP_179443126.1">
    <property type="nucleotide sequence ID" value="NZ_BAAALK010000004.1"/>
</dbReference>
<evidence type="ECO:0000256" key="1">
    <source>
        <dbReference type="ARBA" id="ARBA00008404"/>
    </source>
</evidence>
<dbReference type="AlphaFoldDB" id="A0A7Z0EAR6"/>
<dbReference type="Proteomes" id="UP000560069">
    <property type="component" value="Unassembled WGS sequence"/>
</dbReference>
<proteinExistence type="inferred from homology"/>
<keyword evidence="2" id="KW-0812">Transmembrane</keyword>
<evidence type="ECO:0000256" key="2">
    <source>
        <dbReference type="SAM" id="Phobius"/>
    </source>
</evidence>
<keyword evidence="2" id="KW-1133">Transmembrane helix</keyword>
<reference evidence="3 4" key="1">
    <citation type="submission" date="2020-07" db="EMBL/GenBank/DDBJ databases">
        <title>Sequencing the genomes of 1000 actinobacteria strains.</title>
        <authorList>
            <person name="Klenk H.-P."/>
        </authorList>
    </citation>
    <scope>NUCLEOTIDE SEQUENCE [LARGE SCALE GENOMIC DNA]</scope>
    <source>
        <strain evidence="3 4">DSM 15664</strain>
    </source>
</reference>
<dbReference type="PANTHER" id="PTHR34703">
    <property type="entry name" value="ANTIPORTER SUBUNIT MNHG2-RELATED"/>
    <property type="match status" value="1"/>
</dbReference>